<comment type="caution">
    <text evidence="1">The sequence shown here is derived from an EMBL/GenBank/DDBJ whole genome shotgun (WGS) entry which is preliminary data.</text>
</comment>
<sequence>MIELGKLTWAAVELEDRVDAVCHCIRHTNPREDRRAIGQKIRDARSDLRTWSEGSAVREVDGWLAAAASALESRNAFLHATPLAVFDGNQQPVGVALAEMPRTGRNYNERPMTVKGVREVIIELEAAKAEWVGAIRSASQNRPRL</sequence>
<name>A0ABP5C1A4_9ACTN</name>
<protein>
    <recommendedName>
        <fullName evidence="3">DUF222 domain-containing protein</fullName>
    </recommendedName>
</protein>
<reference evidence="2" key="1">
    <citation type="journal article" date="2019" name="Int. J. Syst. Evol. Microbiol.">
        <title>The Global Catalogue of Microorganisms (GCM) 10K type strain sequencing project: providing services to taxonomists for standard genome sequencing and annotation.</title>
        <authorList>
            <consortium name="The Broad Institute Genomics Platform"/>
            <consortium name="The Broad Institute Genome Sequencing Center for Infectious Disease"/>
            <person name="Wu L."/>
            <person name="Ma J."/>
        </authorList>
    </citation>
    <scope>NUCLEOTIDE SEQUENCE [LARGE SCALE GENOMIC DNA]</scope>
    <source>
        <strain evidence="2">JCM 15309</strain>
    </source>
</reference>
<proteinExistence type="predicted"/>
<organism evidence="1 2">
    <name type="scientific">Nocardioides panacihumi</name>
    <dbReference type="NCBI Taxonomy" id="400774"/>
    <lineage>
        <taxon>Bacteria</taxon>
        <taxon>Bacillati</taxon>
        <taxon>Actinomycetota</taxon>
        <taxon>Actinomycetes</taxon>
        <taxon>Propionibacteriales</taxon>
        <taxon>Nocardioidaceae</taxon>
        <taxon>Nocardioides</taxon>
    </lineage>
</organism>
<evidence type="ECO:0000313" key="2">
    <source>
        <dbReference type="Proteomes" id="UP001500571"/>
    </source>
</evidence>
<evidence type="ECO:0000313" key="1">
    <source>
        <dbReference type="EMBL" id="GAA1956025.1"/>
    </source>
</evidence>
<keyword evidence="2" id="KW-1185">Reference proteome</keyword>
<accession>A0ABP5C1A4</accession>
<dbReference type="EMBL" id="BAAAPB010000001">
    <property type="protein sequence ID" value="GAA1956025.1"/>
    <property type="molecule type" value="Genomic_DNA"/>
</dbReference>
<gene>
    <name evidence="1" type="ORF">GCM10009798_14190</name>
</gene>
<evidence type="ECO:0008006" key="3">
    <source>
        <dbReference type="Google" id="ProtNLM"/>
    </source>
</evidence>
<dbReference type="Proteomes" id="UP001500571">
    <property type="component" value="Unassembled WGS sequence"/>
</dbReference>